<comment type="caution">
    <text evidence="2">The sequence shown here is derived from an EMBL/GenBank/DDBJ whole genome shotgun (WGS) entry which is preliminary data.</text>
</comment>
<evidence type="ECO:0000313" key="2">
    <source>
        <dbReference type="EMBL" id="RGU89774.1"/>
    </source>
</evidence>
<dbReference type="EMBL" id="QRYQ01000023">
    <property type="protein sequence ID" value="RGU89774.1"/>
    <property type="molecule type" value="Genomic_DNA"/>
</dbReference>
<protein>
    <submittedName>
        <fullName evidence="2">Uncharacterized protein</fullName>
    </submittedName>
</protein>
<dbReference type="EMBL" id="QRVM01000044">
    <property type="protein sequence ID" value="RGS45133.1"/>
    <property type="molecule type" value="Genomic_DNA"/>
</dbReference>
<reference evidence="4 5" key="1">
    <citation type="submission" date="2018-08" db="EMBL/GenBank/DDBJ databases">
        <title>A genome reference for cultivated species of the human gut microbiota.</title>
        <authorList>
            <person name="Zou Y."/>
            <person name="Xue W."/>
            <person name="Luo G."/>
        </authorList>
    </citation>
    <scope>NUCLEOTIDE SEQUENCE [LARGE SCALE GENOMIC DNA]</scope>
    <source>
        <strain evidence="3 5">AF10-31</strain>
        <strain evidence="2 4">AF15-20</strain>
        <strain evidence="1 6">AF22-10AC</strain>
    </source>
</reference>
<sequence length="61" mass="7228">MNKQDKDELLNQGLTQKEIEDLTQKGFSKEEMIQSHQYDNEIKKGSNFIAWIVDLITWFLP</sequence>
<evidence type="ECO:0000313" key="1">
    <source>
        <dbReference type="EMBL" id="RGS45133.1"/>
    </source>
</evidence>
<dbReference type="AlphaFoldDB" id="A0A395W818"/>
<dbReference type="Proteomes" id="UP000284651">
    <property type="component" value="Unassembled WGS sequence"/>
</dbReference>
<proteinExistence type="predicted"/>
<name>A0A395W818_9FIRM</name>
<dbReference type="RefSeq" id="WP_003865191.1">
    <property type="nucleotide sequence ID" value="NZ_CABLCL010000075.1"/>
</dbReference>
<organism evidence="2 4">
    <name type="scientific">Holdemanella biformis</name>
    <dbReference type="NCBI Taxonomy" id="1735"/>
    <lineage>
        <taxon>Bacteria</taxon>
        <taxon>Bacillati</taxon>
        <taxon>Bacillota</taxon>
        <taxon>Erysipelotrichia</taxon>
        <taxon>Erysipelotrichales</taxon>
        <taxon>Erysipelotrichaceae</taxon>
        <taxon>Holdemanella</taxon>
    </lineage>
</organism>
<dbReference type="GeneID" id="66580262"/>
<evidence type="ECO:0000313" key="3">
    <source>
        <dbReference type="EMBL" id="RGW72561.1"/>
    </source>
</evidence>
<dbReference type="Proteomes" id="UP000265489">
    <property type="component" value="Unassembled WGS sequence"/>
</dbReference>
<evidence type="ECO:0000313" key="5">
    <source>
        <dbReference type="Proteomes" id="UP000284651"/>
    </source>
</evidence>
<evidence type="ECO:0000313" key="4">
    <source>
        <dbReference type="Proteomes" id="UP000265489"/>
    </source>
</evidence>
<gene>
    <name evidence="3" type="ORF">DWV56_10570</name>
    <name evidence="2" type="ORF">DWW32_10250</name>
    <name evidence="1" type="ORF">DWX92_08945</name>
</gene>
<evidence type="ECO:0000313" key="6">
    <source>
        <dbReference type="Proteomes" id="UP000285274"/>
    </source>
</evidence>
<dbReference type="EMBL" id="QSAT01000042">
    <property type="protein sequence ID" value="RGW72561.1"/>
    <property type="molecule type" value="Genomic_DNA"/>
</dbReference>
<dbReference type="Proteomes" id="UP000285274">
    <property type="component" value="Unassembled WGS sequence"/>
</dbReference>
<accession>A0A395W818</accession>